<evidence type="ECO:0000313" key="1">
    <source>
        <dbReference type="EMBL" id="CAB0004465.1"/>
    </source>
</evidence>
<dbReference type="EMBL" id="CADCXU010015013">
    <property type="protein sequence ID" value="CAB0004465.1"/>
    <property type="molecule type" value="Genomic_DNA"/>
</dbReference>
<protein>
    <submittedName>
        <fullName evidence="1">Uncharacterized protein</fullName>
    </submittedName>
</protein>
<dbReference type="Proteomes" id="UP000479000">
    <property type="component" value="Unassembled WGS sequence"/>
</dbReference>
<proteinExistence type="predicted"/>
<accession>A0A6H5GMZ3</accession>
<reference evidence="1 2" key="1">
    <citation type="submission" date="2020-02" db="EMBL/GenBank/DDBJ databases">
        <authorList>
            <person name="Ferguson B K."/>
        </authorList>
    </citation>
    <scope>NUCLEOTIDE SEQUENCE [LARGE SCALE GENOMIC DNA]</scope>
</reference>
<dbReference type="AlphaFoldDB" id="A0A6H5GMZ3"/>
<gene>
    <name evidence="1" type="ORF">NTEN_LOCUS9942</name>
</gene>
<keyword evidence="2" id="KW-1185">Reference proteome</keyword>
<name>A0A6H5GMZ3_9HEMI</name>
<feature type="non-terminal residue" evidence="1">
    <location>
        <position position="50"/>
    </location>
</feature>
<sequence length="50" mass="5205">MPRNCCSTGVGQCSAVLTESSQPLKLLTGATQEWETLANIASPSGPPRIC</sequence>
<organism evidence="1 2">
    <name type="scientific">Nesidiocoris tenuis</name>
    <dbReference type="NCBI Taxonomy" id="355587"/>
    <lineage>
        <taxon>Eukaryota</taxon>
        <taxon>Metazoa</taxon>
        <taxon>Ecdysozoa</taxon>
        <taxon>Arthropoda</taxon>
        <taxon>Hexapoda</taxon>
        <taxon>Insecta</taxon>
        <taxon>Pterygota</taxon>
        <taxon>Neoptera</taxon>
        <taxon>Paraneoptera</taxon>
        <taxon>Hemiptera</taxon>
        <taxon>Heteroptera</taxon>
        <taxon>Panheteroptera</taxon>
        <taxon>Cimicomorpha</taxon>
        <taxon>Miridae</taxon>
        <taxon>Dicyphina</taxon>
        <taxon>Nesidiocoris</taxon>
    </lineage>
</organism>
<evidence type="ECO:0000313" key="2">
    <source>
        <dbReference type="Proteomes" id="UP000479000"/>
    </source>
</evidence>